<evidence type="ECO:0000256" key="1">
    <source>
        <dbReference type="ARBA" id="ARBA00009347"/>
    </source>
</evidence>
<dbReference type="RefSeq" id="WP_029707448.1">
    <property type="nucleotide sequence ID" value="NZ_CP019239.1"/>
</dbReference>
<evidence type="ECO:0000259" key="7">
    <source>
        <dbReference type="Pfam" id="PF18158"/>
    </source>
</evidence>
<feature type="region of interest" description="Disordered" evidence="4">
    <location>
        <begin position="108"/>
        <end position="139"/>
    </location>
</feature>
<keyword evidence="9" id="KW-1185">Reference proteome</keyword>
<gene>
    <name evidence="8" type="ORF">RS694_09890</name>
</gene>
<dbReference type="InterPro" id="IPR006091">
    <property type="entry name" value="Acyl-CoA_Oxase/DH_mid-dom"/>
</dbReference>
<protein>
    <submittedName>
        <fullName evidence="8">DNA alkylation response protein</fullName>
    </submittedName>
</protein>
<dbReference type="AlphaFoldDB" id="A0A1P8KA03"/>
<evidence type="ECO:0000256" key="3">
    <source>
        <dbReference type="ARBA" id="ARBA00022827"/>
    </source>
</evidence>
<sequence>MSTELLYPPTHAVTNQVEPLENYNVFTGNQALRDALKFNAPDLDTASLAALGEKLGTAEYQTHARLANVYTPVLHAHDRFGRRIDQVEFHPSYHALMNLAAESGLHGSPWMDAEHGHMSAAGPSQGAKAPSGGSEPRAAGSVGAHIRRAAGFAMFTEMEPSILCPISMTYAVMPALHGNEAIFKDWAPGLSARAYDPELKLFSKKRGLTMGMGMTEKQGGSDLRANTTQATADGTDAWGQRFKLVGHKWFFSAPMCDAFLVLAQSAAGLSCFFIPRVLPDGSLNTIRVQRLKDKLGNKANASSEVEFQGATAWLVGVEGRGVPQILEMGTMTRLDCALGTSGLMRQALSIAMNHAAQREAFGKRLIDQPLMRNVLADLALESEAATALSMRLARSFDRKDDAHEQLMGRLLTPIAKFWICKRGSAFAQEAMECLGGNGYVEAGGEGIMARIYREMPLNSIWEGAGNIMALDLLRALRKGDAAAALAKELAPAKGAHAALDRLAAALPARVELMATEMEARRLAQDVALAVQAAILYQSAPTAVFGAFCDSRLGGNWGYTFGTLGAAVDFDAILTRAMPR</sequence>
<dbReference type="Gene3D" id="2.40.110.20">
    <property type="match status" value="1"/>
</dbReference>
<keyword evidence="3" id="KW-0274">FAD</keyword>
<organism evidence="8 9">
    <name type="scientific">Rhodoferax saidenbachensis</name>
    <dbReference type="NCBI Taxonomy" id="1484693"/>
    <lineage>
        <taxon>Bacteria</taxon>
        <taxon>Pseudomonadati</taxon>
        <taxon>Pseudomonadota</taxon>
        <taxon>Betaproteobacteria</taxon>
        <taxon>Burkholderiales</taxon>
        <taxon>Comamonadaceae</taxon>
        <taxon>Rhodoferax</taxon>
    </lineage>
</organism>
<dbReference type="STRING" id="1484693.RS694_09890"/>
<name>A0A1P8KA03_9BURK</name>
<evidence type="ECO:0000313" key="9">
    <source>
        <dbReference type="Proteomes" id="UP000186110"/>
    </source>
</evidence>
<evidence type="ECO:0000313" key="8">
    <source>
        <dbReference type="EMBL" id="APW42812.1"/>
    </source>
</evidence>
<dbReference type="SUPFAM" id="SSF56645">
    <property type="entry name" value="Acyl-CoA dehydrogenase NM domain-like"/>
    <property type="match status" value="1"/>
</dbReference>
<dbReference type="Gene3D" id="1.20.140.10">
    <property type="entry name" value="Butyryl-CoA Dehydrogenase, subunit A, domain 3"/>
    <property type="match status" value="1"/>
</dbReference>
<dbReference type="GO" id="GO:0003995">
    <property type="term" value="F:acyl-CoA dehydrogenase activity"/>
    <property type="evidence" value="ECO:0007669"/>
    <property type="project" value="TreeGrafter"/>
</dbReference>
<evidence type="ECO:0000259" key="5">
    <source>
        <dbReference type="Pfam" id="PF00441"/>
    </source>
</evidence>
<dbReference type="EMBL" id="CP019239">
    <property type="protein sequence ID" value="APW42812.1"/>
    <property type="molecule type" value="Genomic_DNA"/>
</dbReference>
<dbReference type="InterPro" id="IPR052904">
    <property type="entry name" value="Acyl-CoA_dehydrogenase-like"/>
</dbReference>
<proteinExistence type="inferred from homology"/>
<dbReference type="InterPro" id="IPR009075">
    <property type="entry name" value="AcylCo_DH/oxidase_C"/>
</dbReference>
<evidence type="ECO:0000256" key="2">
    <source>
        <dbReference type="ARBA" id="ARBA00022630"/>
    </source>
</evidence>
<reference evidence="8 9" key="1">
    <citation type="submission" date="2017-01" db="EMBL/GenBank/DDBJ databases">
        <authorList>
            <person name="Mah S.A."/>
            <person name="Swanson W.J."/>
            <person name="Moy G.W."/>
            <person name="Vacquier V.D."/>
        </authorList>
    </citation>
    <scope>NUCLEOTIDE SEQUENCE [LARGE SCALE GENOMIC DNA]</scope>
    <source>
        <strain evidence="8 9">DSM 22694</strain>
    </source>
</reference>
<feature type="domain" description="Acyl-CoA dehydrogenase/oxidase C-terminal" evidence="5">
    <location>
        <begin position="319"/>
        <end position="476"/>
    </location>
</feature>
<keyword evidence="2" id="KW-0285">Flavoprotein</keyword>
<feature type="domain" description="Adaptive response protein AidB N-terminal" evidence="7">
    <location>
        <begin position="15"/>
        <end position="197"/>
    </location>
</feature>
<evidence type="ECO:0000256" key="4">
    <source>
        <dbReference type="SAM" id="MobiDB-lite"/>
    </source>
</evidence>
<dbReference type="InterPro" id="IPR009100">
    <property type="entry name" value="AcylCoA_DH/oxidase_NM_dom_sf"/>
</dbReference>
<dbReference type="Pfam" id="PF18158">
    <property type="entry name" value="AidB_N"/>
    <property type="match status" value="1"/>
</dbReference>
<feature type="domain" description="Acyl-CoA oxidase/dehydrogenase middle" evidence="6">
    <location>
        <begin position="212"/>
        <end position="308"/>
    </location>
</feature>
<dbReference type="Gene3D" id="6.10.250.600">
    <property type="match status" value="1"/>
</dbReference>
<dbReference type="PANTHER" id="PTHR42707">
    <property type="entry name" value="ACYL-COA DEHYDROGENASE"/>
    <property type="match status" value="1"/>
</dbReference>
<dbReference type="eggNOG" id="COG1960">
    <property type="taxonomic scope" value="Bacteria"/>
</dbReference>
<dbReference type="KEGG" id="rsb:RS694_09890"/>
<dbReference type="Pfam" id="PF02770">
    <property type="entry name" value="Acyl-CoA_dh_M"/>
    <property type="match status" value="1"/>
</dbReference>
<comment type="similarity">
    <text evidence="1">Belongs to the acyl-CoA dehydrogenase family.</text>
</comment>
<accession>A0A1P8KA03</accession>
<dbReference type="PANTHER" id="PTHR42707:SF3">
    <property type="entry name" value="ACYL-COA DEHYDROGENASE AIDB-RELATED"/>
    <property type="match status" value="1"/>
</dbReference>
<dbReference type="SUPFAM" id="SSF47203">
    <property type="entry name" value="Acyl-CoA dehydrogenase C-terminal domain-like"/>
    <property type="match status" value="1"/>
</dbReference>
<dbReference type="InterPro" id="IPR041504">
    <property type="entry name" value="AidB_N"/>
</dbReference>
<dbReference type="InterPro" id="IPR036250">
    <property type="entry name" value="AcylCo_DH-like_C"/>
</dbReference>
<dbReference type="Pfam" id="PF00441">
    <property type="entry name" value="Acyl-CoA_dh_1"/>
    <property type="match status" value="1"/>
</dbReference>
<dbReference type="Proteomes" id="UP000186110">
    <property type="component" value="Chromosome"/>
</dbReference>
<evidence type="ECO:0000259" key="6">
    <source>
        <dbReference type="Pfam" id="PF02770"/>
    </source>
</evidence>